<feature type="compositionally biased region" description="Basic residues" evidence="4">
    <location>
        <begin position="307"/>
        <end position="323"/>
    </location>
</feature>
<feature type="region of interest" description="Disordered" evidence="4">
    <location>
        <begin position="1275"/>
        <end position="1332"/>
    </location>
</feature>
<dbReference type="FunFam" id="3.30.160.60:FF:003271">
    <property type="entry name" value="PR domain-containing 2, with ZNF domain a"/>
    <property type="match status" value="1"/>
</dbReference>
<feature type="domain" description="C2H2-type" evidence="5">
    <location>
        <begin position="1526"/>
        <end position="1553"/>
    </location>
</feature>
<feature type="region of interest" description="Disordered" evidence="4">
    <location>
        <begin position="697"/>
        <end position="798"/>
    </location>
</feature>
<dbReference type="SUPFAM" id="SSF57667">
    <property type="entry name" value="beta-beta-alpha zinc fingers"/>
    <property type="match status" value="3"/>
</dbReference>
<dbReference type="InterPro" id="IPR013087">
    <property type="entry name" value="Znf_C2H2_type"/>
</dbReference>
<dbReference type="SMART" id="SM00355">
    <property type="entry name" value="ZnF_C2H2"/>
    <property type="match status" value="8"/>
</dbReference>
<keyword evidence="3" id="KW-0863">Zinc-finger</keyword>
<gene>
    <name evidence="7" type="primary">Prdm2</name>
    <name evidence="7" type="ORF">GTO95_0004856</name>
</gene>
<feature type="compositionally biased region" description="Polar residues" evidence="4">
    <location>
        <begin position="135"/>
        <end position="145"/>
    </location>
</feature>
<feature type="compositionally biased region" description="Pro residues" evidence="4">
    <location>
        <begin position="881"/>
        <end position="909"/>
    </location>
</feature>
<feature type="compositionally biased region" description="Polar residues" evidence="4">
    <location>
        <begin position="734"/>
        <end position="749"/>
    </location>
</feature>
<feature type="compositionally biased region" description="Low complexity" evidence="4">
    <location>
        <begin position="821"/>
        <end position="857"/>
    </location>
</feature>
<feature type="region of interest" description="Disordered" evidence="4">
    <location>
        <begin position="307"/>
        <end position="345"/>
    </location>
</feature>
<feature type="domain" description="C2H2-type" evidence="5">
    <location>
        <begin position="293"/>
        <end position="320"/>
    </location>
</feature>
<feature type="compositionally biased region" description="Acidic residues" evidence="4">
    <location>
        <begin position="170"/>
        <end position="187"/>
    </location>
</feature>
<evidence type="ECO:0000256" key="1">
    <source>
        <dbReference type="ARBA" id="ARBA00023015"/>
    </source>
</evidence>
<evidence type="ECO:0000256" key="4">
    <source>
        <dbReference type="SAM" id="MobiDB-lite"/>
    </source>
</evidence>
<feature type="domain" description="C2H2-type" evidence="5">
    <location>
        <begin position="261"/>
        <end position="283"/>
    </location>
</feature>
<feature type="non-terminal residue" evidence="7">
    <location>
        <position position="1"/>
    </location>
</feature>
<proteinExistence type="predicted"/>
<feature type="compositionally biased region" description="Low complexity" evidence="4">
    <location>
        <begin position="576"/>
        <end position="589"/>
    </location>
</feature>
<evidence type="ECO:0000313" key="7">
    <source>
        <dbReference type="EMBL" id="MBN3324131.1"/>
    </source>
</evidence>
<keyword evidence="2" id="KW-0804">Transcription</keyword>
<name>A0A8J7TID9_ATRSP</name>
<organism evidence="7 8">
    <name type="scientific">Atractosteus spatula</name>
    <name type="common">Alligator gar</name>
    <name type="synonym">Lepisosteus spatula</name>
    <dbReference type="NCBI Taxonomy" id="7917"/>
    <lineage>
        <taxon>Eukaryota</taxon>
        <taxon>Metazoa</taxon>
        <taxon>Chordata</taxon>
        <taxon>Craniata</taxon>
        <taxon>Vertebrata</taxon>
        <taxon>Euteleostomi</taxon>
        <taxon>Actinopterygii</taxon>
        <taxon>Neopterygii</taxon>
        <taxon>Holostei</taxon>
        <taxon>Semionotiformes</taxon>
        <taxon>Lepisosteidae</taxon>
        <taxon>Atractosteus</taxon>
    </lineage>
</organism>
<evidence type="ECO:0000259" key="6">
    <source>
        <dbReference type="PROSITE" id="PS50280"/>
    </source>
</evidence>
<feature type="compositionally biased region" description="Low complexity" evidence="4">
    <location>
        <begin position="1064"/>
        <end position="1083"/>
    </location>
</feature>
<feature type="region of interest" description="Disordered" evidence="4">
    <location>
        <begin position="569"/>
        <end position="589"/>
    </location>
</feature>
<dbReference type="PROSITE" id="PS00028">
    <property type="entry name" value="ZINC_FINGER_C2H2_1"/>
    <property type="match status" value="6"/>
</dbReference>
<feature type="compositionally biased region" description="Polar residues" evidence="4">
    <location>
        <begin position="1743"/>
        <end position="1753"/>
    </location>
</feature>
<feature type="compositionally biased region" description="Acidic residues" evidence="4">
    <location>
        <begin position="1320"/>
        <end position="1332"/>
    </location>
</feature>
<feature type="region of interest" description="Disordered" evidence="4">
    <location>
        <begin position="648"/>
        <end position="678"/>
    </location>
</feature>
<feature type="region of interest" description="Disordered" evidence="4">
    <location>
        <begin position="820"/>
        <end position="1126"/>
    </location>
</feature>
<feature type="region of interest" description="Disordered" evidence="4">
    <location>
        <begin position="1547"/>
        <end position="1778"/>
    </location>
</feature>
<dbReference type="Proteomes" id="UP000736164">
    <property type="component" value="Unassembled WGS sequence"/>
</dbReference>
<protein>
    <submittedName>
        <fullName evidence="7">PRDM2 protein</fullName>
    </submittedName>
</protein>
<feature type="domain" description="SET" evidence="6">
    <location>
        <begin position="1"/>
        <end position="56"/>
    </location>
</feature>
<feature type="domain" description="C2H2-type" evidence="5">
    <location>
        <begin position="1238"/>
        <end position="1266"/>
    </location>
</feature>
<dbReference type="PANTHER" id="PTHR16515:SF37">
    <property type="entry name" value="PR DOMAIN ZINC FINGER PROTEIN 2"/>
    <property type="match status" value="1"/>
</dbReference>
<evidence type="ECO:0000313" key="8">
    <source>
        <dbReference type="Proteomes" id="UP000736164"/>
    </source>
</evidence>
<feature type="compositionally biased region" description="Low complexity" evidence="4">
    <location>
        <begin position="324"/>
        <end position="344"/>
    </location>
</feature>
<dbReference type="GO" id="GO:0010468">
    <property type="term" value="P:regulation of gene expression"/>
    <property type="evidence" value="ECO:0007669"/>
    <property type="project" value="TreeGrafter"/>
</dbReference>
<feature type="compositionally biased region" description="Pro residues" evidence="4">
    <location>
        <begin position="1708"/>
        <end position="1721"/>
    </location>
</feature>
<feature type="domain" description="C2H2-type" evidence="5">
    <location>
        <begin position="1401"/>
        <end position="1430"/>
    </location>
</feature>
<sequence>MCVDATDPLRGNWLRYVNWARSGQEQNLFPLEINRAIYYKVLKPIAPGEELLVWYNGEDNPEIAAAIEEERASSLSRKNSPRAKRARKKLLERAKQGGAEGFKGQQRSCEPEHAVTEMRESEDGPKEEDEKPSLASVQPSQQTASPAEPADVEQVPVKEETLLACVPEVLVEEEVEDEGEEEEEEEDLGKAPGDALPEDGGQASPRSEAVEAEEPPDAEASPQECEEEEQAEKLPPESPSGSPLSKLDPDPDGDPQESFLFPCLHCERRFTTKQGLERHMHIHISANCQTHTFKCRYCGKAFGSQINRRRHERRHEARPKKKPGSVSGTVSSFSPSLPTESSSPDLVSSSGNFIIIGAQNGSDLQEPPEAEKQSLAMETERSVVLDENGEPKEQHPCKYCKKVFGTHTNMRRHQRRIHERHLLPKGVRRKGMLPQEAPPQQPAAPPEESPNASPPPVYTPSGDPEDEGDPEEEYMVDISSNISENLSLYIDGKILSTSAVSTCEVIEVDPGSATLFGLDALIISPDKVTTALRVETASCAVKEVPNGGQATKRRTATPPLLPKIKTEVESELITPSSSASSSSASSTSSVVGGLYPQATETLAFPKEKTVYLSPKLKQLLQTQDSHKPGLTLFTEAHRLGPPLTSVTALPAASGRFKRRTASPPNSPQHSPAMRETGKTEAGASFGLKVPKLESHCSSPAWSLSSRDERETLSPQGVDAFKTSPVDWSAGRSGGSSCNQQPLDLSSGVNKRSEGSNKGAGEAVLDLSMHRKSSPEPEVKGGTAQSQVKKKKPNTSMLEKVLMNEYGGLEVAVEENPGVLGSASALSANDPSLAASPAAPSPVSEAPSPGSVVPTTLHPSPPSLTPVTMNPPSPSTSTLASPTPPPPVLPTAPSPLPAPTSPPPLPPSSPNPSSLPVLSPKNSPSPVSSSPRNPSPSPLDPSLGFVDSLPVVVNPDSGPVDPDVNPPEHSAKSAGPAPPADVSVSQVEIVPSKVDDSLMPSEELSLTSEDPSSTDCDSTVDLPNDPSSITETESSSPLLHLEHPVGLEPSPVTVEQNPMDPSVGEAAVPEQNVEPEEQQLALSPLAPPPLDPPVLVASVPNPPLSASSPHPVPPESPPPLALPPSPFSFAIKEETPEEDRPLEASAIPAADVSSPPPPAAAGDLQTSSDQEEPQQETFCKNFVCNVCDEPFPSIKELSRHIVGHAEEWPFKCEFCVQLFRDAEALLEHRSTLHGVGRIYVCSTCAKEFAFLCNLKQHQKDLHPGQDCMHTEVENGKLRPQNYTDPARASLEPSPSTTATETSAEGSTLSSQDNPEALKAEELEEEEEDDLDDSTEELYTTIKIMASGGGKPKGPDVRLGINQHYPSFKPPPFPYHNRTPAGSVASATNFTTHNIPQTFSTAIRCTKCGKSFDNMPELHKHILACANASDKKRYTPKKNPIPLKQIVKPQNGVLSAVMGTNASGQNAFRRMGQPKRLNFSQEPSAKMKLNALNKKKNQLVQKAISQKNKIAASAKKASSLVPEEQEMHICPHCNREFTYLGSLNKHVAVSCPRKPPSKKVKKGSSGSLSSQDKNGNLRRRTADSEIKQQGSQAKLGKTRARTSGPAAPAAVPSKPQSGKVKAAPAQAQAQARPKRPAPFPAAPVTYAKKSKPALKGSPQQQQQQQQQPPAPQLPAPSPAPSTHPTPRLAMRMQRGGKELPPKKAPEAKLPLPPQPSPPPPPQQQPKKEERFSVKTRERVGGPVTRSLQLVSSTAQAEGKTDDLSSLESREPQEHVLKLVK</sequence>
<dbReference type="Pfam" id="PF13912">
    <property type="entry name" value="zf-C2H2_6"/>
    <property type="match status" value="1"/>
</dbReference>
<keyword evidence="3" id="KW-0862">Zinc</keyword>
<feature type="compositionally biased region" description="Low complexity" evidence="4">
    <location>
        <begin position="1287"/>
        <end position="1309"/>
    </location>
</feature>
<dbReference type="InterPro" id="IPR036236">
    <property type="entry name" value="Znf_C2H2_sf"/>
</dbReference>
<dbReference type="InterPro" id="IPR050331">
    <property type="entry name" value="Zinc_finger"/>
</dbReference>
<dbReference type="Pfam" id="PF00096">
    <property type="entry name" value="zf-C2H2"/>
    <property type="match status" value="2"/>
</dbReference>
<dbReference type="GO" id="GO:0005634">
    <property type="term" value="C:nucleus"/>
    <property type="evidence" value="ECO:0007669"/>
    <property type="project" value="TreeGrafter"/>
</dbReference>
<dbReference type="Pfam" id="PF21549">
    <property type="entry name" value="PRDM2_PR"/>
    <property type="match status" value="1"/>
</dbReference>
<feature type="compositionally biased region" description="Low complexity" evidence="4">
    <location>
        <begin position="1619"/>
        <end position="1629"/>
    </location>
</feature>
<keyword evidence="1" id="KW-0805">Transcription regulation</keyword>
<feature type="compositionally biased region" description="Polar residues" evidence="4">
    <location>
        <begin position="1003"/>
        <end position="1016"/>
    </location>
</feature>
<keyword evidence="8" id="KW-1185">Reference proteome</keyword>
<evidence type="ECO:0000259" key="5">
    <source>
        <dbReference type="PROSITE" id="PS50157"/>
    </source>
</evidence>
<feature type="region of interest" description="Disordered" evidence="4">
    <location>
        <begin position="1146"/>
        <end position="1171"/>
    </location>
</feature>
<feature type="compositionally biased region" description="Pro residues" evidence="4">
    <location>
        <begin position="436"/>
        <end position="458"/>
    </location>
</feature>
<feature type="compositionally biased region" description="Low complexity" evidence="4">
    <location>
        <begin position="910"/>
        <end position="931"/>
    </location>
</feature>
<feature type="compositionally biased region" description="Pro residues" evidence="4">
    <location>
        <begin position="858"/>
        <end position="873"/>
    </location>
</feature>
<dbReference type="Gene3D" id="3.30.160.60">
    <property type="entry name" value="Classic Zinc Finger"/>
    <property type="match status" value="2"/>
</dbReference>
<evidence type="ECO:0000256" key="2">
    <source>
        <dbReference type="ARBA" id="ARBA00023163"/>
    </source>
</evidence>
<feature type="compositionally biased region" description="Basic and acidic residues" evidence="4">
    <location>
        <begin position="1756"/>
        <end position="1778"/>
    </location>
</feature>
<feature type="region of interest" description="Disordered" evidence="4">
    <location>
        <begin position="94"/>
        <end position="258"/>
    </location>
</feature>
<feature type="compositionally biased region" description="Low complexity" evidence="4">
    <location>
        <begin position="1092"/>
        <end position="1108"/>
    </location>
</feature>
<evidence type="ECO:0000256" key="3">
    <source>
        <dbReference type="PROSITE-ProRule" id="PRU00042"/>
    </source>
</evidence>
<feature type="compositionally biased region" description="Low complexity" evidence="4">
    <location>
        <begin position="1655"/>
        <end position="1665"/>
    </location>
</feature>
<feature type="compositionally biased region" description="Basic and acidic residues" evidence="4">
    <location>
        <begin position="109"/>
        <end position="132"/>
    </location>
</feature>
<comment type="caution">
    <text evidence="7">The sequence shown here is derived from an EMBL/GenBank/DDBJ whole genome shotgun (WGS) entry which is preliminary data.</text>
</comment>
<keyword evidence="3" id="KW-0479">Metal-binding</keyword>
<dbReference type="Gene3D" id="2.170.270.10">
    <property type="entry name" value="SET domain"/>
    <property type="match status" value="1"/>
</dbReference>
<dbReference type="InterPro" id="IPR001214">
    <property type="entry name" value="SET_dom"/>
</dbReference>
<feature type="compositionally biased region" description="Low complexity" evidence="4">
    <location>
        <begin position="1025"/>
        <end position="1038"/>
    </location>
</feature>
<feature type="compositionally biased region" description="Pro residues" evidence="4">
    <location>
        <begin position="1666"/>
        <end position="1681"/>
    </location>
</feature>
<dbReference type="InterPro" id="IPR046341">
    <property type="entry name" value="SET_dom_sf"/>
</dbReference>
<dbReference type="PROSITE" id="PS50280">
    <property type="entry name" value="SET"/>
    <property type="match status" value="1"/>
</dbReference>
<feature type="domain" description="C2H2-type" evidence="5">
    <location>
        <begin position="395"/>
        <end position="418"/>
    </location>
</feature>
<feature type="compositionally biased region" description="Low complexity" evidence="4">
    <location>
        <begin position="1561"/>
        <end position="1572"/>
    </location>
</feature>
<dbReference type="PANTHER" id="PTHR16515">
    <property type="entry name" value="PR DOMAIN ZINC FINGER PROTEIN"/>
    <property type="match status" value="1"/>
</dbReference>
<feature type="domain" description="C2H2-type" evidence="5">
    <location>
        <begin position="1209"/>
        <end position="1237"/>
    </location>
</feature>
<dbReference type="EMBL" id="JAAWVO010069247">
    <property type="protein sequence ID" value="MBN3324131.1"/>
    <property type="molecule type" value="Genomic_DNA"/>
</dbReference>
<feature type="domain" description="C2H2-type" evidence="5">
    <location>
        <begin position="1181"/>
        <end position="1208"/>
    </location>
</feature>
<reference evidence="7" key="1">
    <citation type="journal article" date="2021" name="Cell">
        <title>Tracing the genetic footprints of vertebrate landing in non-teleost ray-finned fishes.</title>
        <authorList>
            <person name="Bi X."/>
            <person name="Wang K."/>
            <person name="Yang L."/>
            <person name="Pan H."/>
            <person name="Jiang H."/>
            <person name="Wei Q."/>
            <person name="Fang M."/>
            <person name="Yu H."/>
            <person name="Zhu C."/>
            <person name="Cai Y."/>
            <person name="He Y."/>
            <person name="Gan X."/>
            <person name="Zeng H."/>
            <person name="Yu D."/>
            <person name="Zhu Y."/>
            <person name="Jiang H."/>
            <person name="Qiu Q."/>
            <person name="Yang H."/>
            <person name="Zhang Y.E."/>
            <person name="Wang W."/>
            <person name="Zhu M."/>
            <person name="He S."/>
            <person name="Zhang G."/>
        </authorList>
    </citation>
    <scope>NUCLEOTIDE SEQUENCE</scope>
    <source>
        <strain evidence="7">Allg_001</strain>
    </source>
</reference>
<feature type="compositionally biased region" description="Basic and acidic residues" evidence="4">
    <location>
        <begin position="1693"/>
        <end position="1704"/>
    </location>
</feature>
<dbReference type="GO" id="GO:0008270">
    <property type="term" value="F:zinc ion binding"/>
    <property type="evidence" value="ECO:0007669"/>
    <property type="project" value="UniProtKB-KW"/>
</dbReference>
<feature type="non-terminal residue" evidence="7">
    <location>
        <position position="1778"/>
    </location>
</feature>
<feature type="region of interest" description="Disordered" evidence="4">
    <location>
        <begin position="411"/>
        <end position="471"/>
    </location>
</feature>
<dbReference type="PROSITE" id="PS50157">
    <property type="entry name" value="ZINC_FINGER_C2H2_2"/>
    <property type="match status" value="8"/>
</dbReference>
<feature type="compositionally biased region" description="Basic and acidic residues" evidence="4">
    <location>
        <begin position="1723"/>
        <end position="1737"/>
    </location>
</feature>
<accession>A0A8J7TID9</accession>
<feature type="compositionally biased region" description="Pro residues" evidence="4">
    <location>
        <begin position="1109"/>
        <end position="1125"/>
    </location>
</feature>